<dbReference type="InterPro" id="IPR011989">
    <property type="entry name" value="ARM-like"/>
</dbReference>
<dbReference type="EMBL" id="PXXK01000346">
    <property type="protein sequence ID" value="RFN45629.1"/>
    <property type="molecule type" value="Genomic_DNA"/>
</dbReference>
<dbReference type="SUPFAM" id="SSF48371">
    <property type="entry name" value="ARM repeat"/>
    <property type="match status" value="1"/>
</dbReference>
<feature type="region of interest" description="Disordered" evidence="1">
    <location>
        <begin position="107"/>
        <end position="134"/>
    </location>
</feature>
<gene>
    <name evidence="2" type="ORF">FIE12Z_10131</name>
</gene>
<keyword evidence="3" id="KW-1185">Reference proteome</keyword>
<evidence type="ECO:0000256" key="1">
    <source>
        <dbReference type="SAM" id="MobiDB-lite"/>
    </source>
</evidence>
<dbReference type="InterPro" id="IPR016024">
    <property type="entry name" value="ARM-type_fold"/>
</dbReference>
<protein>
    <submittedName>
        <fullName evidence="2">Uncharacterized protein</fullName>
    </submittedName>
</protein>
<name>A0A395MEU8_9HYPO</name>
<evidence type="ECO:0000313" key="2">
    <source>
        <dbReference type="EMBL" id="RFN45629.1"/>
    </source>
</evidence>
<dbReference type="AlphaFoldDB" id="A0A395MEU8"/>
<evidence type="ECO:0000313" key="3">
    <source>
        <dbReference type="Proteomes" id="UP000265631"/>
    </source>
</evidence>
<proteinExistence type="predicted"/>
<reference evidence="2 3" key="1">
    <citation type="journal article" date="2018" name="PLoS Pathog.">
        <title>Evolution of structural diversity of trichothecenes, a family of toxins produced by plant pathogenic and entomopathogenic fungi.</title>
        <authorList>
            <person name="Proctor R.H."/>
            <person name="McCormick S.P."/>
            <person name="Kim H.S."/>
            <person name="Cardoza R.E."/>
            <person name="Stanley A.M."/>
            <person name="Lindo L."/>
            <person name="Kelly A."/>
            <person name="Brown D.W."/>
            <person name="Lee T."/>
            <person name="Vaughan M.M."/>
            <person name="Alexander N.J."/>
            <person name="Busman M."/>
            <person name="Gutierrez S."/>
        </authorList>
    </citation>
    <scope>NUCLEOTIDE SEQUENCE [LARGE SCALE GENOMIC DNA]</scope>
    <source>
        <strain evidence="2 3">NRRL 13405</strain>
    </source>
</reference>
<feature type="compositionally biased region" description="Low complexity" evidence="1">
    <location>
        <begin position="116"/>
        <end position="134"/>
    </location>
</feature>
<dbReference type="Gene3D" id="1.25.10.10">
    <property type="entry name" value="Leucine-rich Repeat Variant"/>
    <property type="match status" value="1"/>
</dbReference>
<dbReference type="Proteomes" id="UP000265631">
    <property type="component" value="Unassembled WGS sequence"/>
</dbReference>
<organism evidence="2 3">
    <name type="scientific">Fusarium flagelliforme</name>
    <dbReference type="NCBI Taxonomy" id="2675880"/>
    <lineage>
        <taxon>Eukaryota</taxon>
        <taxon>Fungi</taxon>
        <taxon>Dikarya</taxon>
        <taxon>Ascomycota</taxon>
        <taxon>Pezizomycotina</taxon>
        <taxon>Sordariomycetes</taxon>
        <taxon>Hypocreomycetidae</taxon>
        <taxon>Hypocreales</taxon>
        <taxon>Nectriaceae</taxon>
        <taxon>Fusarium</taxon>
        <taxon>Fusarium incarnatum-equiseti species complex</taxon>
    </lineage>
</organism>
<sequence>MSDGNNRRGWKTWFWPKSVNLANRTSPSVGLPTVSVAYQIPDINRLAGLTNPADHPDYQSMSVEPPQVSAYNLASNYSPTPVVAGNSHSYQQYVQVETIVEEQLGEQVSSVETRDASSLQDLASSSPSSSEARQAAKLFEQIETVLDTVPPASGPEPPISITIESAEANNSQTSQSNDDTFPPIVEYWRNIDSLAPPVPDNHLSSPLESSGKWGVLPSVQHTNTAKPEGGKAQQKGNGDVYDVNKPTYDQFFREMRRVYKEQMCSVFRRCFSLKSLRSFRILSYAPAKRPVVVPFDDFILQEIMYAYRNPGKLGSSVDWIQWVFRLRHRNSQGSALKVLYHEHKNRLEMFVGDVFDILVKFLEGGDKKSRWRALTPLGGPSELPERITTGVMTQLRDHDQSISYLALQVLLVQRITCAGVINETIHRLKVGDPVQRKQMLWFLRGMSPSNPGVLKAIVEQLGDQDGYLIKAALETLSELGIREVFSKDNLLAITEHIFHASESNRSTALTTLAIIWDRQGSRLELLKDIVAKLKSHDTNIQKAALECLAALGGKGSFRGWCSEGFPVHLADRE</sequence>
<dbReference type="STRING" id="2594813.A0A395MEU8"/>
<comment type="caution">
    <text evidence="2">The sequence shown here is derived from an EMBL/GenBank/DDBJ whole genome shotgun (WGS) entry which is preliminary data.</text>
</comment>
<accession>A0A395MEU8</accession>
<feature type="region of interest" description="Disordered" evidence="1">
    <location>
        <begin position="220"/>
        <end position="240"/>
    </location>
</feature>